<accession>A0A330M6Y1</accession>
<name>A0A330M6Y1_9GAMM</name>
<evidence type="ECO:0000256" key="1">
    <source>
        <dbReference type="SAM" id="SignalP"/>
    </source>
</evidence>
<dbReference type="Proteomes" id="UP000250123">
    <property type="component" value="Chromosome SHEWBE"/>
</dbReference>
<reference evidence="3" key="1">
    <citation type="submission" date="2018-06" db="EMBL/GenBank/DDBJ databases">
        <authorList>
            <person name="Cea G.-C."/>
            <person name="William W."/>
        </authorList>
    </citation>
    <scope>NUCLEOTIDE SEQUENCE [LARGE SCALE GENOMIC DNA]</scope>
    <source>
        <strain evidence="3">DB21MT-2</strain>
    </source>
</reference>
<keyword evidence="1" id="KW-0732">Signal</keyword>
<organism evidence="2 3">
    <name type="scientific">Shewanella benthica</name>
    <dbReference type="NCBI Taxonomy" id="43661"/>
    <lineage>
        <taxon>Bacteria</taxon>
        <taxon>Pseudomonadati</taxon>
        <taxon>Pseudomonadota</taxon>
        <taxon>Gammaproteobacteria</taxon>
        <taxon>Alteromonadales</taxon>
        <taxon>Shewanellaceae</taxon>
        <taxon>Shewanella</taxon>
    </lineage>
</organism>
<gene>
    <name evidence="2" type="ORF">SHEWBE_3889</name>
</gene>
<dbReference type="EMBL" id="LS483452">
    <property type="protein sequence ID" value="SQH77852.1"/>
    <property type="molecule type" value="Genomic_DNA"/>
</dbReference>
<evidence type="ECO:0000313" key="3">
    <source>
        <dbReference type="Proteomes" id="UP000250123"/>
    </source>
</evidence>
<sequence length="118" mass="12664">MNIFNKVLLASTLSIAAVTGVAQASDLTCKVKGGDDITMTNINILRSNESIVKLDGGYESPILGNIYRIDGVDGQDISATPTYLSYNQYPLADHKLFATVQVYGEEAVTGLCIVTDEM</sequence>
<feature type="chain" id="PRO_5016452794" evidence="1">
    <location>
        <begin position="25"/>
        <end position="118"/>
    </location>
</feature>
<dbReference type="RefSeq" id="WP_112353592.1">
    <property type="nucleotide sequence ID" value="NZ_LS483452.1"/>
</dbReference>
<dbReference type="OrthoDB" id="6265234at2"/>
<feature type="signal peptide" evidence="1">
    <location>
        <begin position="1"/>
        <end position="24"/>
    </location>
</feature>
<protein>
    <submittedName>
        <fullName evidence="2">Uncharacterized protein</fullName>
    </submittedName>
</protein>
<dbReference type="KEGG" id="sbk:SHEWBE_3889"/>
<evidence type="ECO:0000313" key="2">
    <source>
        <dbReference type="EMBL" id="SQH77852.1"/>
    </source>
</evidence>
<proteinExistence type="predicted"/>
<dbReference type="AlphaFoldDB" id="A0A330M6Y1"/>